<accession>A0A844HPT2</accession>
<dbReference type="Proteomes" id="UP000449846">
    <property type="component" value="Unassembled WGS sequence"/>
</dbReference>
<organism evidence="3 4">
    <name type="scientific">Paracoccus litorisediminis</name>
    <dbReference type="NCBI Taxonomy" id="2006130"/>
    <lineage>
        <taxon>Bacteria</taxon>
        <taxon>Pseudomonadati</taxon>
        <taxon>Pseudomonadota</taxon>
        <taxon>Alphaproteobacteria</taxon>
        <taxon>Rhodobacterales</taxon>
        <taxon>Paracoccaceae</taxon>
        <taxon>Paracoccus</taxon>
    </lineage>
</organism>
<dbReference type="OrthoDB" id="9803968at2"/>
<dbReference type="Pfam" id="PF00501">
    <property type="entry name" value="AMP-binding"/>
    <property type="match status" value="2"/>
</dbReference>
<feature type="domain" description="AMP-dependent synthetase/ligase" evidence="2">
    <location>
        <begin position="9"/>
        <end position="96"/>
    </location>
</feature>
<dbReference type="PROSITE" id="PS00455">
    <property type="entry name" value="AMP_BINDING"/>
    <property type="match status" value="1"/>
</dbReference>
<gene>
    <name evidence="3" type="ORF">GL300_24785</name>
</gene>
<dbReference type="PANTHER" id="PTHR43767">
    <property type="entry name" value="LONG-CHAIN-FATTY-ACID--COA LIGASE"/>
    <property type="match status" value="1"/>
</dbReference>
<name>A0A844HPT2_9RHOB</name>
<dbReference type="InterPro" id="IPR042099">
    <property type="entry name" value="ANL_N_sf"/>
</dbReference>
<dbReference type="EMBL" id="WMIG01000034">
    <property type="protein sequence ID" value="MTH62403.1"/>
    <property type="molecule type" value="Genomic_DNA"/>
</dbReference>
<evidence type="ECO:0000313" key="4">
    <source>
        <dbReference type="Proteomes" id="UP000449846"/>
    </source>
</evidence>
<protein>
    <submittedName>
        <fullName evidence="3">AMP-binding protein</fullName>
    </submittedName>
</protein>
<proteinExistence type="predicted"/>
<dbReference type="Gene3D" id="3.40.50.12780">
    <property type="entry name" value="N-terminal domain of ligase-like"/>
    <property type="match status" value="1"/>
</dbReference>
<reference evidence="3 4" key="1">
    <citation type="submission" date="2019-11" db="EMBL/GenBank/DDBJ databases">
        <authorList>
            <person name="Dong K."/>
        </authorList>
    </citation>
    <scope>NUCLEOTIDE SEQUENCE [LARGE SCALE GENOMIC DNA]</scope>
    <source>
        <strain evidence="3 4">NBRC 112902</strain>
    </source>
</reference>
<evidence type="ECO:0000259" key="2">
    <source>
        <dbReference type="Pfam" id="PF00501"/>
    </source>
</evidence>
<evidence type="ECO:0000313" key="3">
    <source>
        <dbReference type="EMBL" id="MTH62403.1"/>
    </source>
</evidence>
<dbReference type="RefSeq" id="WP_155042349.1">
    <property type="nucleotide sequence ID" value="NZ_WMIG01000034.1"/>
</dbReference>
<evidence type="ECO:0000256" key="1">
    <source>
        <dbReference type="ARBA" id="ARBA00022598"/>
    </source>
</evidence>
<dbReference type="InterPro" id="IPR000873">
    <property type="entry name" value="AMP-dep_synth/lig_dom"/>
</dbReference>
<sequence>MKQIFYVLARYAAERPKDIAFREPDRSITWAELAREVGARAASLRPAVLGLGLSGIDYVIADLAAVLAGCRVVPVPSFFSPAQVQHLLRDAGAELLDRLPDAAAKPLPLDYAGGADRVIYTSGTTGQPKGVVLGDRQLDASITGLAAALRPGVGDRYLSVLPQAQLLEQICGIFLPILAGAETLICPEGLAALLTGDGEGLARAAEEFCPTITVLSPRQLALWVAALRQGRAKAPARLRYVAVGGAPTSPALLDQARQLGLPAAEGYGLSEACSVVALTPAQAAVMQVIKGVSVRIDAGEIVVSGPTVMQFYLHGAAVQGEWRTGDLGRFENGALQVLGRRDAMILRQSGRNIAPEWVEAAALADPFVPFAALVQVAGDRLVLVLAPTSAPDMQALVERLSALPFYARPEHVLIADSRAPGLIRPSGQMNRAVARDMADAREAEWISLRESQNERRLA</sequence>
<keyword evidence="1" id="KW-0436">Ligase</keyword>
<dbReference type="GO" id="GO:0016874">
    <property type="term" value="F:ligase activity"/>
    <property type="evidence" value="ECO:0007669"/>
    <property type="project" value="UniProtKB-KW"/>
</dbReference>
<feature type="domain" description="AMP-dependent synthetase/ligase" evidence="2">
    <location>
        <begin position="118"/>
        <end position="313"/>
    </location>
</feature>
<dbReference type="InterPro" id="IPR020845">
    <property type="entry name" value="AMP-binding_CS"/>
</dbReference>
<keyword evidence="4" id="KW-1185">Reference proteome</keyword>
<dbReference type="InterPro" id="IPR050237">
    <property type="entry name" value="ATP-dep_AMP-bd_enzyme"/>
</dbReference>
<dbReference type="PANTHER" id="PTHR43767:SF8">
    <property type="entry name" value="LONG-CHAIN-FATTY-ACID--COA LIGASE"/>
    <property type="match status" value="1"/>
</dbReference>
<comment type="caution">
    <text evidence="3">The sequence shown here is derived from an EMBL/GenBank/DDBJ whole genome shotgun (WGS) entry which is preliminary data.</text>
</comment>
<dbReference type="AlphaFoldDB" id="A0A844HPT2"/>
<dbReference type="SUPFAM" id="SSF56801">
    <property type="entry name" value="Acetyl-CoA synthetase-like"/>
    <property type="match status" value="1"/>
</dbReference>